<feature type="transmembrane region" description="Helical" evidence="7">
    <location>
        <begin position="144"/>
        <end position="162"/>
    </location>
</feature>
<reference evidence="9 10" key="1">
    <citation type="submission" date="2012-08" db="EMBL/GenBank/DDBJ databases">
        <title>Whole genome shotgun sequence of Austwickia chelonae NBRC 105200.</title>
        <authorList>
            <person name="Yoshida I."/>
            <person name="Hosoyama A."/>
            <person name="Tsuchikane K."/>
            <person name="Katsumata H."/>
            <person name="Ando Y."/>
            <person name="Ohji S."/>
            <person name="Hamada M."/>
            <person name="Tamura T."/>
            <person name="Yamazoe A."/>
            <person name="Yamazaki S."/>
            <person name="Fujita N."/>
        </authorList>
    </citation>
    <scope>NUCLEOTIDE SEQUENCE [LARGE SCALE GENOMIC DNA]</scope>
    <source>
        <strain evidence="9 10">NBRC 105200</strain>
    </source>
</reference>
<feature type="transmembrane region" description="Helical" evidence="7">
    <location>
        <begin position="110"/>
        <end position="132"/>
    </location>
</feature>
<feature type="transmembrane region" description="Helical" evidence="7">
    <location>
        <begin position="243"/>
        <end position="267"/>
    </location>
</feature>
<feature type="domain" description="ABC transmembrane type-1" evidence="8">
    <location>
        <begin position="73"/>
        <end position="261"/>
    </location>
</feature>
<keyword evidence="5 7" id="KW-1133">Transmembrane helix</keyword>
<evidence type="ECO:0000256" key="1">
    <source>
        <dbReference type="ARBA" id="ARBA00004651"/>
    </source>
</evidence>
<keyword evidence="4 7" id="KW-0812">Transmembrane</keyword>
<feature type="transmembrane region" description="Helical" evidence="7">
    <location>
        <begin position="77"/>
        <end position="98"/>
    </location>
</feature>
<evidence type="ECO:0000313" key="10">
    <source>
        <dbReference type="Proteomes" id="UP000008495"/>
    </source>
</evidence>
<keyword evidence="3" id="KW-1003">Cell membrane</keyword>
<dbReference type="SUPFAM" id="SSF161098">
    <property type="entry name" value="MetI-like"/>
    <property type="match status" value="1"/>
</dbReference>
<evidence type="ECO:0000313" key="9">
    <source>
        <dbReference type="EMBL" id="GAB76967.1"/>
    </source>
</evidence>
<evidence type="ECO:0000256" key="2">
    <source>
        <dbReference type="ARBA" id="ARBA00022448"/>
    </source>
</evidence>
<feature type="transmembrane region" description="Helical" evidence="7">
    <location>
        <begin position="12"/>
        <end position="30"/>
    </location>
</feature>
<dbReference type="Gene3D" id="1.10.3720.10">
    <property type="entry name" value="MetI-like"/>
    <property type="match status" value="1"/>
</dbReference>
<sequence length="277" mass="30379">MNGRIKAREYLWRYTLLAFLAVVSLGPMIYQLSTSLKSKYENVNSARPSLIPEQPTFENYVEVAKVIPVWSYIGNSLVIAVMVVVGNVVGCTLAGYALSRLEFRGRKIVLWLFLSTLILPGEATIMSQFQLINNMGLSNTLHGVALPGLIGAVNVLLMYNAFDQIPIELDQAAVVDGASVWQRLIYIGIPNVTGTISIIAIFSFIGAWDDFLWPLLVLQEPSMMTLTVGLAHLKGSFVNNPRLIAAGTMIALIPIVLFFAALHRFFFKGVSEGAVKG</sequence>
<gene>
    <name evidence="9" type="ORF">AUCHE_04_00070</name>
</gene>
<evidence type="ECO:0000259" key="8">
    <source>
        <dbReference type="PROSITE" id="PS50928"/>
    </source>
</evidence>
<dbReference type="RefSeq" id="WP_006501718.1">
    <property type="nucleotide sequence ID" value="NZ_BAGZ01000004.1"/>
</dbReference>
<keyword evidence="6 7" id="KW-0472">Membrane</keyword>
<dbReference type="PANTHER" id="PTHR43744:SF3">
    <property type="entry name" value="LACTOSE TRANSPORT SYSTEM PERMEASE PROTEIN LACG"/>
    <property type="match status" value="1"/>
</dbReference>
<evidence type="ECO:0000256" key="6">
    <source>
        <dbReference type="ARBA" id="ARBA00023136"/>
    </source>
</evidence>
<dbReference type="EMBL" id="BAGZ01000004">
    <property type="protein sequence ID" value="GAB76967.1"/>
    <property type="molecule type" value="Genomic_DNA"/>
</dbReference>
<dbReference type="InterPro" id="IPR035906">
    <property type="entry name" value="MetI-like_sf"/>
</dbReference>
<organism evidence="9 10">
    <name type="scientific">Austwickia chelonae NBRC 105200</name>
    <dbReference type="NCBI Taxonomy" id="1184607"/>
    <lineage>
        <taxon>Bacteria</taxon>
        <taxon>Bacillati</taxon>
        <taxon>Actinomycetota</taxon>
        <taxon>Actinomycetes</taxon>
        <taxon>Micrococcales</taxon>
        <taxon>Dermatophilaceae</taxon>
        <taxon>Austwickia</taxon>
    </lineage>
</organism>
<comment type="subcellular location">
    <subcellularLocation>
        <location evidence="1 7">Cell membrane</location>
        <topology evidence="1 7">Multi-pass membrane protein</topology>
    </subcellularLocation>
</comment>
<proteinExistence type="inferred from homology"/>
<comment type="caution">
    <text evidence="9">The sequence shown here is derived from an EMBL/GenBank/DDBJ whole genome shotgun (WGS) entry which is preliminary data.</text>
</comment>
<dbReference type="PROSITE" id="PS50928">
    <property type="entry name" value="ABC_TM1"/>
    <property type="match status" value="1"/>
</dbReference>
<keyword evidence="10" id="KW-1185">Reference proteome</keyword>
<dbReference type="Proteomes" id="UP000008495">
    <property type="component" value="Unassembled WGS sequence"/>
</dbReference>
<dbReference type="eggNOG" id="COG0395">
    <property type="taxonomic scope" value="Bacteria"/>
</dbReference>
<protein>
    <submittedName>
        <fullName evidence="9">Putative ABC transporter permease protein</fullName>
    </submittedName>
</protein>
<dbReference type="Pfam" id="PF00528">
    <property type="entry name" value="BPD_transp_1"/>
    <property type="match status" value="1"/>
</dbReference>
<dbReference type="PANTHER" id="PTHR43744">
    <property type="entry name" value="ABC TRANSPORTER PERMEASE PROTEIN MG189-RELATED-RELATED"/>
    <property type="match status" value="1"/>
</dbReference>
<evidence type="ECO:0000256" key="5">
    <source>
        <dbReference type="ARBA" id="ARBA00022989"/>
    </source>
</evidence>
<dbReference type="STRING" id="100225.SAMN05421595_2103"/>
<comment type="similarity">
    <text evidence="7">Belongs to the binding-protein-dependent transport system permease family.</text>
</comment>
<accession>K6W556</accession>
<dbReference type="GO" id="GO:0055085">
    <property type="term" value="P:transmembrane transport"/>
    <property type="evidence" value="ECO:0007669"/>
    <property type="project" value="InterPro"/>
</dbReference>
<feature type="transmembrane region" description="Helical" evidence="7">
    <location>
        <begin position="183"/>
        <end position="205"/>
    </location>
</feature>
<name>K6W556_9MICO</name>
<dbReference type="CDD" id="cd06261">
    <property type="entry name" value="TM_PBP2"/>
    <property type="match status" value="1"/>
</dbReference>
<keyword evidence="2 7" id="KW-0813">Transport</keyword>
<dbReference type="GO" id="GO:0005886">
    <property type="term" value="C:plasma membrane"/>
    <property type="evidence" value="ECO:0007669"/>
    <property type="project" value="UniProtKB-SubCell"/>
</dbReference>
<dbReference type="AlphaFoldDB" id="K6W556"/>
<evidence type="ECO:0000256" key="3">
    <source>
        <dbReference type="ARBA" id="ARBA00022475"/>
    </source>
</evidence>
<dbReference type="InterPro" id="IPR000515">
    <property type="entry name" value="MetI-like"/>
</dbReference>
<evidence type="ECO:0000256" key="4">
    <source>
        <dbReference type="ARBA" id="ARBA00022692"/>
    </source>
</evidence>
<evidence type="ECO:0000256" key="7">
    <source>
        <dbReference type="RuleBase" id="RU363032"/>
    </source>
</evidence>